<dbReference type="InterPro" id="IPR016071">
    <property type="entry name" value="Staphylococal_nuclease_OB-fold"/>
</dbReference>
<sequence>MTLRYKLTDRYGRSVEEVIRNRSNINQSLVEFRNAFVYSQYIKGCVHRPTQL</sequence>
<gene>
    <name evidence="2" type="ordered locus">P9303_11681</name>
</gene>
<organism evidence="2 3">
    <name type="scientific">Prochlorococcus marinus (strain MIT 9303)</name>
    <dbReference type="NCBI Taxonomy" id="59922"/>
    <lineage>
        <taxon>Bacteria</taxon>
        <taxon>Bacillati</taxon>
        <taxon>Cyanobacteriota</taxon>
        <taxon>Cyanophyceae</taxon>
        <taxon>Synechococcales</taxon>
        <taxon>Prochlorococcaceae</taxon>
        <taxon>Prochlorococcus</taxon>
    </lineage>
</organism>
<evidence type="ECO:0000313" key="2">
    <source>
        <dbReference type="EMBL" id="ABM77917.1"/>
    </source>
</evidence>
<dbReference type="KEGG" id="pmf:P9303_11681"/>
<dbReference type="AlphaFoldDB" id="A2C8V7"/>
<dbReference type="RefSeq" id="WP_011825816.1">
    <property type="nucleotide sequence ID" value="NC_008820.1"/>
</dbReference>
<accession>A2C8V7</accession>
<dbReference type="Proteomes" id="UP000002274">
    <property type="component" value="Chromosome"/>
</dbReference>
<evidence type="ECO:0000259" key="1">
    <source>
        <dbReference type="Pfam" id="PF00565"/>
    </source>
</evidence>
<protein>
    <recommendedName>
        <fullName evidence="1">TNase-like domain-containing protein</fullName>
    </recommendedName>
</protein>
<reference evidence="2 3" key="1">
    <citation type="journal article" date="2007" name="PLoS Genet.">
        <title>Patterns and implications of gene gain and loss in the evolution of Prochlorococcus.</title>
        <authorList>
            <person name="Kettler G.C."/>
            <person name="Martiny A.C."/>
            <person name="Huang K."/>
            <person name="Zucker J."/>
            <person name="Coleman M.L."/>
            <person name="Rodrigue S."/>
            <person name="Chen F."/>
            <person name="Lapidus A."/>
            <person name="Ferriera S."/>
            <person name="Johnson J."/>
            <person name="Steglich C."/>
            <person name="Church G.M."/>
            <person name="Richardson P."/>
            <person name="Chisholm S.W."/>
        </authorList>
    </citation>
    <scope>NUCLEOTIDE SEQUENCE [LARGE SCALE GENOMIC DNA]</scope>
    <source>
        <strain evidence="2 3">MIT 9303</strain>
    </source>
</reference>
<evidence type="ECO:0000313" key="3">
    <source>
        <dbReference type="Proteomes" id="UP000002274"/>
    </source>
</evidence>
<name>A2C8V7_PROM3</name>
<proteinExistence type="predicted"/>
<dbReference type="STRING" id="59922.P9303_11681"/>
<dbReference type="Pfam" id="PF00565">
    <property type="entry name" value="SNase"/>
    <property type="match status" value="1"/>
</dbReference>
<dbReference type="HOGENOM" id="CLU_3083499_0_0_3"/>
<dbReference type="EMBL" id="CP000554">
    <property type="protein sequence ID" value="ABM77917.1"/>
    <property type="molecule type" value="Genomic_DNA"/>
</dbReference>
<feature type="domain" description="TNase-like" evidence="1">
    <location>
        <begin position="6"/>
        <end position="43"/>
    </location>
</feature>